<dbReference type="InterPro" id="IPR011206">
    <property type="entry name" value="Citrate_lyase_beta/mcl1/mcl2"/>
</dbReference>
<gene>
    <name evidence="6" type="ORF">OM076_03130</name>
</gene>
<feature type="binding site" evidence="4">
    <location>
        <position position="156"/>
    </location>
    <ligand>
        <name>Mg(2+)</name>
        <dbReference type="ChEBI" id="CHEBI:18420"/>
    </ligand>
</feature>
<sequence>MRNVRSLLSTPGHRPRMLESALSSEADAIVVDLEDSVPPEFKPAARRAMRALLEDAPEDAPLLYARVNHDAVATDVQAIVAPRLAGVQLPKAESPEAVQRLDELLGDAEAAAGVAPGTVEIIVSIESALAVLRAFELLSASPRVVSVMPAVAENGDLHADLGYVHTRDEIATLHVRSHVLLAARAAKLPNPIDGIYSGVRDLDGFIASAKLARTLGYRGKKLSHPSQIGPTNEIFAPTDDELDFHRRVLRALEEAEAQGLGATTVDGLMVDIAMGEMARRVLAQAR</sequence>
<dbReference type="EMBL" id="JAPDOD010000002">
    <property type="protein sequence ID" value="MDA0159247.1"/>
    <property type="molecule type" value="Genomic_DNA"/>
</dbReference>
<dbReference type="PANTHER" id="PTHR32308">
    <property type="entry name" value="LYASE BETA SUBUNIT, PUTATIVE (AFU_ORTHOLOGUE AFUA_4G13030)-RELATED"/>
    <property type="match status" value="1"/>
</dbReference>
<comment type="caution">
    <text evidence="6">The sequence shown here is derived from an EMBL/GenBank/DDBJ whole genome shotgun (WGS) entry which is preliminary data.</text>
</comment>
<dbReference type="Proteomes" id="UP001149140">
    <property type="component" value="Unassembled WGS sequence"/>
</dbReference>
<evidence type="ECO:0000313" key="6">
    <source>
        <dbReference type="EMBL" id="MDA0159247.1"/>
    </source>
</evidence>
<dbReference type="InterPro" id="IPR015813">
    <property type="entry name" value="Pyrv/PenolPyrv_kinase-like_dom"/>
</dbReference>
<dbReference type="Gene3D" id="3.20.20.60">
    <property type="entry name" value="Phosphoenolpyruvate-binding domains"/>
    <property type="match status" value="1"/>
</dbReference>
<proteinExistence type="predicted"/>
<name>A0A9X3MP35_9ACTN</name>
<dbReference type="InterPro" id="IPR040442">
    <property type="entry name" value="Pyrv_kinase-like_dom_sf"/>
</dbReference>
<keyword evidence="3 4" id="KW-0460">Magnesium</keyword>
<dbReference type="GO" id="GO:0016829">
    <property type="term" value="F:lyase activity"/>
    <property type="evidence" value="ECO:0007669"/>
    <property type="project" value="UniProtKB-KW"/>
</dbReference>
<evidence type="ECO:0000256" key="4">
    <source>
        <dbReference type="PIRSR" id="PIRSR015582-2"/>
    </source>
</evidence>
<dbReference type="AlphaFoldDB" id="A0A9X3MP35"/>
<keyword evidence="2 4" id="KW-0479">Metal-binding</keyword>
<dbReference type="RefSeq" id="WP_270037923.1">
    <property type="nucleotide sequence ID" value="NZ_JAPDOD010000002.1"/>
</dbReference>
<protein>
    <submittedName>
        <fullName evidence="6">CoA ester lyase</fullName>
    </submittedName>
</protein>
<dbReference type="SUPFAM" id="SSF51621">
    <property type="entry name" value="Phosphoenolpyruvate/pyruvate domain"/>
    <property type="match status" value="1"/>
</dbReference>
<dbReference type="PANTHER" id="PTHR32308:SF0">
    <property type="entry name" value="HPCH_HPAI ALDOLASE_CITRATE LYASE DOMAIN-CONTAINING PROTEIN"/>
    <property type="match status" value="1"/>
</dbReference>
<accession>A0A9X3MP35</accession>
<evidence type="ECO:0000259" key="5">
    <source>
        <dbReference type="Pfam" id="PF03328"/>
    </source>
</evidence>
<dbReference type="InterPro" id="IPR005000">
    <property type="entry name" value="Aldolase/citrate-lyase_domain"/>
</dbReference>
<dbReference type="Pfam" id="PF03328">
    <property type="entry name" value="HpcH_HpaI"/>
    <property type="match status" value="1"/>
</dbReference>
<dbReference type="GO" id="GO:0006107">
    <property type="term" value="P:oxaloacetate metabolic process"/>
    <property type="evidence" value="ECO:0007669"/>
    <property type="project" value="TreeGrafter"/>
</dbReference>
<evidence type="ECO:0000256" key="2">
    <source>
        <dbReference type="ARBA" id="ARBA00022723"/>
    </source>
</evidence>
<feature type="binding site" evidence="4">
    <location>
        <position position="126"/>
    </location>
    <ligand>
        <name>Mg(2+)</name>
        <dbReference type="ChEBI" id="CHEBI:18420"/>
    </ligand>
</feature>
<evidence type="ECO:0000313" key="7">
    <source>
        <dbReference type="Proteomes" id="UP001149140"/>
    </source>
</evidence>
<dbReference type="PIRSF" id="PIRSF015582">
    <property type="entry name" value="Cit_lyase_B"/>
    <property type="match status" value="1"/>
</dbReference>
<dbReference type="GO" id="GO:0000287">
    <property type="term" value="F:magnesium ion binding"/>
    <property type="evidence" value="ECO:0007669"/>
    <property type="project" value="TreeGrafter"/>
</dbReference>
<keyword evidence="7" id="KW-1185">Reference proteome</keyword>
<keyword evidence="6" id="KW-0456">Lyase</keyword>
<evidence type="ECO:0000256" key="1">
    <source>
        <dbReference type="ARBA" id="ARBA00001946"/>
    </source>
</evidence>
<feature type="domain" description="HpcH/HpaI aldolase/citrate lyase" evidence="5">
    <location>
        <begin position="5"/>
        <end position="225"/>
    </location>
</feature>
<evidence type="ECO:0000256" key="3">
    <source>
        <dbReference type="ARBA" id="ARBA00022842"/>
    </source>
</evidence>
<reference evidence="6" key="1">
    <citation type="submission" date="2022-10" db="EMBL/GenBank/DDBJ databases">
        <title>The WGS of Solirubrobacter ginsenosidimutans DSM 21036.</title>
        <authorList>
            <person name="Jiang Z."/>
        </authorList>
    </citation>
    <scope>NUCLEOTIDE SEQUENCE</scope>
    <source>
        <strain evidence="6">DSM 21036</strain>
    </source>
</reference>
<comment type="cofactor">
    <cofactor evidence="1">
        <name>Mg(2+)</name>
        <dbReference type="ChEBI" id="CHEBI:18420"/>
    </cofactor>
</comment>
<organism evidence="6 7">
    <name type="scientific">Solirubrobacter ginsenosidimutans</name>
    <dbReference type="NCBI Taxonomy" id="490573"/>
    <lineage>
        <taxon>Bacteria</taxon>
        <taxon>Bacillati</taxon>
        <taxon>Actinomycetota</taxon>
        <taxon>Thermoleophilia</taxon>
        <taxon>Solirubrobacterales</taxon>
        <taxon>Solirubrobacteraceae</taxon>
        <taxon>Solirubrobacter</taxon>
    </lineage>
</organism>